<proteinExistence type="predicted"/>
<geneLocation type="plasmid" evidence="2 3">
    <name>unnamed3</name>
</geneLocation>
<dbReference type="Pfam" id="PF17762">
    <property type="entry name" value="HTH_ParB"/>
    <property type="match status" value="1"/>
</dbReference>
<dbReference type="Proteomes" id="UP000238390">
    <property type="component" value="Plasmid unnamed3"/>
</dbReference>
<dbReference type="SUPFAM" id="SSF109709">
    <property type="entry name" value="KorB DNA-binding domain-like"/>
    <property type="match status" value="1"/>
</dbReference>
<dbReference type="RefSeq" id="WP_023093809.1">
    <property type="nucleotide sequence ID" value="NZ_CP027167.1"/>
</dbReference>
<name>A0A2R3IKV2_9PSED</name>
<reference evidence="2 3" key="1">
    <citation type="submission" date="2018-02" db="EMBL/GenBank/DDBJ databases">
        <title>FDA/CDC Antimicrobial Resistant Isolate Bank Genome Sequencing.</title>
        <authorList>
            <person name="Benahmed F.H."/>
            <person name="Lutgring J.D."/>
            <person name="Yoo B."/>
            <person name="Machado M."/>
            <person name="Brown A."/>
            <person name="McAllister G."/>
            <person name="Perry A."/>
            <person name="Halpin A.L."/>
            <person name="Vavikolanu K."/>
            <person name="Ott S."/>
            <person name="Zhao X."/>
            <person name="Tallon L.J."/>
            <person name="Sadzewicz L."/>
            <person name="Aluvathingal J."/>
            <person name="Nadendla S."/>
            <person name="Voskania-kordi A."/>
            <person name="Simonyan V."/>
            <person name="Patel J."/>
            <person name="Shawar R.M."/>
        </authorList>
    </citation>
    <scope>NUCLEOTIDE SEQUENCE [LARGE SCALE GENOMIC DNA]</scope>
    <source>
        <strain evidence="2 3">AR_0356</strain>
        <plasmid evidence="2 3">unnamed3</plasmid>
    </source>
</reference>
<evidence type="ECO:0000313" key="2">
    <source>
        <dbReference type="EMBL" id="AVK02533.1"/>
    </source>
</evidence>
<protein>
    <submittedName>
        <fullName evidence="2">KorB domain protein</fullName>
    </submittedName>
</protein>
<sequence length="302" mass="32885">MTDLPRLTSFRQLDDFLKKAGYPRDEQMTRNNIYIAPLDWFHIEQGFNLRPIDPEHAEGFAKSYEQGQYVPPVVAELGIVEGKPRLIIREGHHRVTGARIAVERGATLPGLVVTEFKGNKADAITLMIKSSEAKGLTPLQRAEGYKRLSGQNFSDAQIAERMGKSVSHVTRALVLANAEENVKKLVEDGLVTASTATDVLVELRGTASDPYEKLLTMIEKAKAAGRPRATGKDASKALGKFKVTPKEAVSAFGALQGLTGSLRQQVETGGDAQHELKLSPDAAATLLKILEKYEASQNPPEA</sequence>
<organism evidence="2 3">
    <name type="scientific">Pseudomonas paraeruginosa</name>
    <dbReference type="NCBI Taxonomy" id="2994495"/>
    <lineage>
        <taxon>Bacteria</taxon>
        <taxon>Pseudomonadati</taxon>
        <taxon>Pseudomonadota</taxon>
        <taxon>Gammaproteobacteria</taxon>
        <taxon>Pseudomonadales</taxon>
        <taxon>Pseudomonadaceae</taxon>
        <taxon>Pseudomonas</taxon>
    </lineage>
</organism>
<accession>A0A2R3IKV2</accession>
<gene>
    <name evidence="2" type="ORF">CSB93_6987</name>
</gene>
<evidence type="ECO:0000313" key="3">
    <source>
        <dbReference type="Proteomes" id="UP000238390"/>
    </source>
</evidence>
<keyword evidence="2" id="KW-0614">Plasmid</keyword>
<keyword evidence="3" id="KW-1185">Reference proteome</keyword>
<evidence type="ECO:0000259" key="1">
    <source>
        <dbReference type="Pfam" id="PF17762"/>
    </source>
</evidence>
<dbReference type="InterPro" id="IPR041468">
    <property type="entry name" value="HTH_ParB/Spo0J"/>
</dbReference>
<feature type="domain" description="ParB/Spo0J HTH" evidence="1">
    <location>
        <begin position="136"/>
        <end position="198"/>
    </location>
</feature>
<dbReference type="EMBL" id="CP027167">
    <property type="protein sequence ID" value="AVK02533.1"/>
    <property type="molecule type" value="Genomic_DNA"/>
</dbReference>
<dbReference type="Gene3D" id="1.10.10.2830">
    <property type="match status" value="1"/>
</dbReference>
<dbReference type="AlphaFoldDB" id="A0A2R3IKV2"/>